<evidence type="ECO:0000313" key="2">
    <source>
        <dbReference type="EMBL" id="PIN03802.1"/>
    </source>
</evidence>
<dbReference type="InterPro" id="IPR037476">
    <property type="entry name" value="PCH1"/>
</dbReference>
<evidence type="ECO:0000313" key="3">
    <source>
        <dbReference type="EMBL" id="PIN14043.1"/>
    </source>
</evidence>
<dbReference type="GO" id="GO:0010099">
    <property type="term" value="P:regulation of photomorphogenesis"/>
    <property type="evidence" value="ECO:0007669"/>
    <property type="project" value="InterPro"/>
</dbReference>
<feature type="compositionally biased region" description="Polar residues" evidence="1">
    <location>
        <begin position="426"/>
        <end position="436"/>
    </location>
</feature>
<feature type="region of interest" description="Disordered" evidence="1">
    <location>
        <begin position="546"/>
        <end position="580"/>
    </location>
</feature>
<reference evidence="3" key="1">
    <citation type="submission" date="2017-07" db="EMBL/GenBank/DDBJ databases">
        <authorList>
            <person name="Sun Z.S."/>
            <person name="Albrecht U."/>
            <person name="Echele G."/>
            <person name="Lee C.C."/>
        </authorList>
    </citation>
    <scope>NUCLEOTIDE SEQUENCE</scope>
    <source>
        <strain evidence="3">UFG-1</strain>
        <tissue evidence="3">Leaf</tissue>
    </source>
</reference>
<dbReference type="Proteomes" id="UP000231279">
    <property type="component" value="Unassembled WGS sequence"/>
</dbReference>
<dbReference type="AlphaFoldDB" id="A0A2G9H994"/>
<accession>A0A2G9H994</accession>
<dbReference type="PANTHER" id="PTHR36062:SF1">
    <property type="entry name" value="OS01G0687300 PROTEIN"/>
    <property type="match status" value="1"/>
</dbReference>
<comment type="caution">
    <text evidence="3">The sequence shown here is derived from an EMBL/GenBank/DDBJ whole genome shotgun (WGS) entry which is preliminary data.</text>
</comment>
<feature type="compositionally biased region" description="Basic and acidic residues" evidence="1">
    <location>
        <begin position="40"/>
        <end position="61"/>
    </location>
</feature>
<feature type="compositionally biased region" description="Polar residues" evidence="1">
    <location>
        <begin position="468"/>
        <end position="487"/>
    </location>
</feature>
<name>A0A2G9H994_9LAMI</name>
<evidence type="ECO:0000256" key="1">
    <source>
        <dbReference type="SAM" id="MobiDB-lite"/>
    </source>
</evidence>
<dbReference type="EMBL" id="NKXS01002359">
    <property type="protein sequence ID" value="PIN14043.1"/>
    <property type="molecule type" value="Genomic_DNA"/>
</dbReference>
<sequence>MSKRVTSSVHNGTAKSRQPVQSYQPVWMAHWMRSSSTAAAERRDQSARGSEELEKVSRDESLTNGLEASTSVKEQGMIETNTFEVVNESLRLSSESLEKEEMCSYLVKQGEDADNKQAIRPIFGHSLERGKAIGSIGQTQLPSEFPTVNETSLARFPSLGEGTSKNPLEWMKTHSPANDRSFEMLKPFQGTFVGSSTHIVPYYDPGKYEFDKGKAAVSSLISRSFAVPNNQLPNADLRMTGQEHSHNHIQSADLICARKMDIHSESDASLNASFRECNTSLLFDAPSTSGHHMPISSQDWFENMQKYPRITLIPRQCIASEETESKKSHYDCYFLQKLPNSVHDPETMKICTTMDSEEATPGGCPRFSQTTHSLLITKKTDVSLPEKNDIFRTTRLITEVNRNTSSDLHSLSPFFGQGNRGVKLQPLSSSSNSEGKQNVGDAKSSKVTIKNESSAETDTMDMDFLKGNPNSGANSTPSTKGFNIDSSLSPKTALREVGRRRVNTGLPDINLELPALPAIASSSENARPSSSKTQSLEMDMLLAHAEQPKRKSNLCPDDSSEANPTSRWVKRLKPSSSNSFAKGAKISNLAENSSHDKTRKFFRSILETSINNTEPTPRKHHGKETILSEKNEDSTVDPAKNGKESLLAHTWIKRWLRNGSRITQKKPQMVVTCEPQSLKLDDLQKKQFPSIGAMALMGKAMNGFQSCELQKRGSFTIWNTKAF</sequence>
<feature type="region of interest" description="Disordered" evidence="1">
    <location>
        <begin position="407"/>
        <end position="487"/>
    </location>
</feature>
<dbReference type="PANTHER" id="PTHR36062">
    <property type="entry name" value="OS01G0687300 PROTEIN"/>
    <property type="match status" value="1"/>
</dbReference>
<feature type="compositionally biased region" description="Polar residues" evidence="1">
    <location>
        <begin position="445"/>
        <end position="457"/>
    </location>
</feature>
<reference evidence="4" key="2">
    <citation type="journal article" date="2018" name="Gigascience">
        <title>Genome assembly of the Pink Ipe (Handroanthus impetiginosus, Bignoniaceae), a highly valued, ecologically keystone Neotropical timber forest tree.</title>
        <authorList>
            <person name="Silva-Junior O.B."/>
            <person name="Grattapaglia D."/>
            <person name="Novaes E."/>
            <person name="Collevatti R.G."/>
        </authorList>
    </citation>
    <scope>NUCLEOTIDE SEQUENCE [LARGE SCALE GENOMIC DNA]</scope>
    <source>
        <strain evidence="4">cv. UFG-1</strain>
    </source>
</reference>
<dbReference type="STRING" id="429701.A0A2G9H994"/>
<reference evidence="3" key="3">
    <citation type="journal article" date="2018" name="Gigascience">
        <title>Genome assembly of the pink ipe (Handroanthus impetiginosus, Bignoniaceae), a highly-valued ecologically keystone neotropical timber forest tree.</title>
        <authorList>
            <person name="Silva-Junior O.B."/>
            <person name="Novaes E."/>
            <person name="Grattapaglia D."/>
            <person name="Collevatti R.G."/>
        </authorList>
    </citation>
    <scope>NUCLEOTIDE SEQUENCE [LARGE SCALE GENOMIC DNA]</scope>
    <source>
        <strain evidence="3">UFG-1</strain>
        <tissue evidence="3">Leaf</tissue>
    </source>
</reference>
<organism evidence="3 4">
    <name type="scientific">Handroanthus impetiginosus</name>
    <dbReference type="NCBI Taxonomy" id="429701"/>
    <lineage>
        <taxon>Eukaryota</taxon>
        <taxon>Viridiplantae</taxon>
        <taxon>Streptophyta</taxon>
        <taxon>Embryophyta</taxon>
        <taxon>Tracheophyta</taxon>
        <taxon>Spermatophyta</taxon>
        <taxon>Magnoliopsida</taxon>
        <taxon>eudicotyledons</taxon>
        <taxon>Gunneridae</taxon>
        <taxon>Pentapetalae</taxon>
        <taxon>asterids</taxon>
        <taxon>lamiids</taxon>
        <taxon>Lamiales</taxon>
        <taxon>Bignoniaceae</taxon>
        <taxon>Crescentiina</taxon>
        <taxon>Tabebuia alliance</taxon>
        <taxon>Handroanthus</taxon>
    </lineage>
</organism>
<dbReference type="OrthoDB" id="649277at2759"/>
<evidence type="ECO:0000313" key="4">
    <source>
        <dbReference type="Proteomes" id="UP000231279"/>
    </source>
</evidence>
<keyword evidence="4" id="KW-1185">Reference proteome</keyword>
<dbReference type="EMBL" id="NKXS01005388">
    <property type="protein sequence ID" value="PIN03802.1"/>
    <property type="molecule type" value="Genomic_DNA"/>
</dbReference>
<protein>
    <submittedName>
        <fullName evidence="3">Uncharacterized protein</fullName>
    </submittedName>
</protein>
<feature type="compositionally biased region" description="Polar residues" evidence="1">
    <location>
        <begin position="62"/>
        <end position="74"/>
    </location>
</feature>
<feature type="region of interest" description="Disordered" evidence="1">
    <location>
        <begin position="1"/>
        <end position="21"/>
    </location>
</feature>
<proteinExistence type="predicted"/>
<feature type="region of interest" description="Disordered" evidence="1">
    <location>
        <begin position="34"/>
        <end position="74"/>
    </location>
</feature>
<gene>
    <name evidence="3" type="ORF">CDL12_13332</name>
    <name evidence="2" type="ORF">CDL12_23670</name>
</gene>